<dbReference type="AlphaFoldDB" id="A0A1M5PD23"/>
<keyword evidence="2" id="KW-0812">Transmembrane</keyword>
<keyword evidence="2" id="KW-1133">Transmembrane helix</keyword>
<keyword evidence="4" id="KW-1185">Reference proteome</keyword>
<organism evidence="3 4">
    <name type="scientific">Halobaculum gomorrense</name>
    <dbReference type="NCBI Taxonomy" id="43928"/>
    <lineage>
        <taxon>Archaea</taxon>
        <taxon>Methanobacteriati</taxon>
        <taxon>Methanobacteriota</taxon>
        <taxon>Stenosarchaea group</taxon>
        <taxon>Halobacteria</taxon>
        <taxon>Halobacteriales</taxon>
        <taxon>Haloferacaceae</taxon>
        <taxon>Halobaculum</taxon>
    </lineage>
</organism>
<evidence type="ECO:0000256" key="2">
    <source>
        <dbReference type="SAM" id="Phobius"/>
    </source>
</evidence>
<evidence type="ECO:0000256" key="1">
    <source>
        <dbReference type="SAM" id="MobiDB-lite"/>
    </source>
</evidence>
<evidence type="ECO:0000313" key="3">
    <source>
        <dbReference type="EMBL" id="SHG99607.1"/>
    </source>
</evidence>
<keyword evidence="2" id="KW-0472">Membrane</keyword>
<dbReference type="STRING" id="43928.SAMN05443636_1551"/>
<evidence type="ECO:0000313" key="4">
    <source>
        <dbReference type="Proteomes" id="UP000184357"/>
    </source>
</evidence>
<feature type="region of interest" description="Disordered" evidence="1">
    <location>
        <begin position="50"/>
        <end position="74"/>
    </location>
</feature>
<dbReference type="Proteomes" id="UP000184357">
    <property type="component" value="Unassembled WGS sequence"/>
</dbReference>
<feature type="compositionally biased region" description="Basic and acidic residues" evidence="1">
    <location>
        <begin position="60"/>
        <end position="74"/>
    </location>
</feature>
<sequence length="74" mass="8096">MRMRPVPLQFGGGLLESVAQAAAIAASLVLVLMVVALGTYAYKQLRGGGVEWPDEEPDDGEVRHGDSDDEWKYY</sequence>
<reference evidence="3 4" key="1">
    <citation type="submission" date="2016-11" db="EMBL/GenBank/DDBJ databases">
        <authorList>
            <person name="Jaros S."/>
            <person name="Januszkiewicz K."/>
            <person name="Wedrychowicz H."/>
        </authorList>
    </citation>
    <scope>NUCLEOTIDE SEQUENCE [LARGE SCALE GENOMIC DNA]</scope>
    <source>
        <strain evidence="3 4">DSM 9297</strain>
    </source>
</reference>
<dbReference type="EMBL" id="FQWV01000003">
    <property type="protein sequence ID" value="SHG99607.1"/>
    <property type="molecule type" value="Genomic_DNA"/>
</dbReference>
<gene>
    <name evidence="3" type="ORF">SAMN05443636_1551</name>
</gene>
<feature type="transmembrane region" description="Helical" evidence="2">
    <location>
        <begin position="20"/>
        <end position="42"/>
    </location>
</feature>
<proteinExistence type="predicted"/>
<accession>A0A1M5PD23</accession>
<name>A0A1M5PD23_9EURY</name>
<protein>
    <submittedName>
        <fullName evidence="3">Uncharacterized protein</fullName>
    </submittedName>
</protein>